<dbReference type="PRINTS" id="PR00081">
    <property type="entry name" value="GDHRDH"/>
</dbReference>
<evidence type="ECO:0000256" key="3">
    <source>
        <dbReference type="ARBA" id="ARBA00023002"/>
    </source>
</evidence>
<evidence type="ECO:0000256" key="1">
    <source>
        <dbReference type="ARBA" id="ARBA00006484"/>
    </source>
</evidence>
<reference evidence="6" key="1">
    <citation type="submission" date="2019-04" db="EMBL/GenBank/DDBJ databases">
        <title>Friends and foes A comparative genomics studyof 23 Aspergillus species from section Flavi.</title>
        <authorList>
            <consortium name="DOE Joint Genome Institute"/>
            <person name="Kjaerbolling I."/>
            <person name="Vesth T."/>
            <person name="Frisvad J.C."/>
            <person name="Nybo J.L."/>
            <person name="Theobald S."/>
            <person name="Kildgaard S."/>
            <person name="Isbrandt T."/>
            <person name="Kuo A."/>
            <person name="Sato A."/>
            <person name="Lyhne E.K."/>
            <person name="Kogle M.E."/>
            <person name="Wiebenga A."/>
            <person name="Kun R.S."/>
            <person name="Lubbers R.J."/>
            <person name="Makela M.R."/>
            <person name="Barry K."/>
            <person name="Chovatia M."/>
            <person name="Clum A."/>
            <person name="Daum C."/>
            <person name="Haridas S."/>
            <person name="He G."/>
            <person name="LaButti K."/>
            <person name="Lipzen A."/>
            <person name="Mondo S."/>
            <person name="Riley R."/>
            <person name="Salamov A."/>
            <person name="Simmons B.A."/>
            <person name="Magnuson J.K."/>
            <person name="Henrissat B."/>
            <person name="Mortensen U.H."/>
            <person name="Larsen T.O."/>
            <person name="Devries R.P."/>
            <person name="Grigoriev I.V."/>
            <person name="Machida M."/>
            <person name="Baker S.E."/>
            <person name="Andersen M.R."/>
        </authorList>
    </citation>
    <scope>NUCLEOTIDE SEQUENCE [LARGE SCALE GENOMIC DNA]</scope>
    <source>
        <strain evidence="6">CBS 130017</strain>
    </source>
</reference>
<dbReference type="Proteomes" id="UP000325945">
    <property type="component" value="Unassembled WGS sequence"/>
</dbReference>
<dbReference type="Gene3D" id="3.40.50.720">
    <property type="entry name" value="NAD(P)-binding Rossmann-like Domain"/>
    <property type="match status" value="1"/>
</dbReference>
<name>A0A5N6XGD6_9EURO</name>
<dbReference type="PRINTS" id="PR00080">
    <property type="entry name" value="SDRFAMILY"/>
</dbReference>
<evidence type="ECO:0000259" key="4">
    <source>
        <dbReference type="SMART" id="SM00822"/>
    </source>
</evidence>
<dbReference type="GO" id="GO:0016616">
    <property type="term" value="F:oxidoreductase activity, acting on the CH-OH group of donors, NAD or NADP as acceptor"/>
    <property type="evidence" value="ECO:0007669"/>
    <property type="project" value="TreeGrafter"/>
</dbReference>
<dbReference type="GO" id="GO:0044550">
    <property type="term" value="P:secondary metabolite biosynthetic process"/>
    <property type="evidence" value="ECO:0007669"/>
    <property type="project" value="UniProtKB-ARBA"/>
</dbReference>
<sequence length="257" mass="27719">MDAKLFVDKVYLVTGGNRGIGFAVSKQLLGYGAILYVTDLQPEASPELAALINERLHYVQHDVRDKESAEALVERILTKYSRLDGLVNNAGICPLEGELPPESMFDEIVDVNLKGVWNFGTAALPRMQMQGFGSIVNIGSISSIIGVPRLPAYTATKHAVAGMTKAWAMDFAKYGVRVNCIAAGATDTDMSRSPLKTVMGPRFGMDKTDEELLEMVAQSLPLRRIGTADEIATSVNFFLSDLASFITGQVLAVSGGQ</sequence>
<dbReference type="InterPro" id="IPR036291">
    <property type="entry name" value="NAD(P)-bd_dom_sf"/>
</dbReference>
<dbReference type="Pfam" id="PF13561">
    <property type="entry name" value="adh_short_C2"/>
    <property type="match status" value="1"/>
</dbReference>
<comment type="similarity">
    <text evidence="1">Belongs to the short-chain dehydrogenases/reductases (SDR) family.</text>
</comment>
<dbReference type="SUPFAM" id="SSF51735">
    <property type="entry name" value="NAD(P)-binding Rossmann-fold domains"/>
    <property type="match status" value="1"/>
</dbReference>
<dbReference type="InterPro" id="IPR020904">
    <property type="entry name" value="Sc_DH/Rdtase_CS"/>
</dbReference>
<dbReference type="PANTHER" id="PTHR42760:SF133">
    <property type="entry name" value="3-OXOACYL-[ACYL-CARRIER-PROTEIN] REDUCTASE"/>
    <property type="match status" value="1"/>
</dbReference>
<accession>A0A5N6XGD6</accession>
<keyword evidence="6" id="KW-1185">Reference proteome</keyword>
<dbReference type="EMBL" id="ML741769">
    <property type="protein sequence ID" value="KAE8331436.1"/>
    <property type="molecule type" value="Genomic_DNA"/>
</dbReference>
<dbReference type="FunFam" id="3.40.50.720:FF:000084">
    <property type="entry name" value="Short-chain dehydrogenase reductase"/>
    <property type="match status" value="1"/>
</dbReference>
<evidence type="ECO:0000313" key="5">
    <source>
        <dbReference type="EMBL" id="KAE8331436.1"/>
    </source>
</evidence>
<organism evidence="5 6">
    <name type="scientific">Aspergillus sergii</name>
    <dbReference type="NCBI Taxonomy" id="1034303"/>
    <lineage>
        <taxon>Eukaryota</taxon>
        <taxon>Fungi</taxon>
        <taxon>Dikarya</taxon>
        <taxon>Ascomycota</taxon>
        <taxon>Pezizomycotina</taxon>
        <taxon>Eurotiomycetes</taxon>
        <taxon>Eurotiomycetidae</taxon>
        <taxon>Eurotiales</taxon>
        <taxon>Aspergillaceae</taxon>
        <taxon>Aspergillus</taxon>
        <taxon>Aspergillus subgen. Circumdati</taxon>
    </lineage>
</organism>
<dbReference type="InterPro" id="IPR002347">
    <property type="entry name" value="SDR_fam"/>
</dbReference>
<dbReference type="PANTHER" id="PTHR42760">
    <property type="entry name" value="SHORT-CHAIN DEHYDROGENASES/REDUCTASES FAMILY MEMBER"/>
    <property type="match status" value="1"/>
</dbReference>
<feature type="domain" description="Ketoreductase" evidence="4">
    <location>
        <begin position="9"/>
        <end position="189"/>
    </location>
</feature>
<keyword evidence="3" id="KW-0560">Oxidoreductase</keyword>
<dbReference type="CDD" id="cd05233">
    <property type="entry name" value="SDR_c"/>
    <property type="match status" value="1"/>
</dbReference>
<dbReference type="GO" id="GO:0048038">
    <property type="term" value="F:quinone binding"/>
    <property type="evidence" value="ECO:0007669"/>
    <property type="project" value="TreeGrafter"/>
</dbReference>
<dbReference type="InterPro" id="IPR057326">
    <property type="entry name" value="KR_dom"/>
</dbReference>
<evidence type="ECO:0000313" key="6">
    <source>
        <dbReference type="Proteomes" id="UP000325945"/>
    </source>
</evidence>
<protein>
    <recommendedName>
        <fullName evidence="4">Ketoreductase domain-containing protein</fullName>
    </recommendedName>
</protein>
<keyword evidence="2" id="KW-0521">NADP</keyword>
<dbReference type="GO" id="GO:0006633">
    <property type="term" value="P:fatty acid biosynthetic process"/>
    <property type="evidence" value="ECO:0007669"/>
    <property type="project" value="TreeGrafter"/>
</dbReference>
<dbReference type="PROSITE" id="PS00061">
    <property type="entry name" value="ADH_SHORT"/>
    <property type="match status" value="1"/>
</dbReference>
<dbReference type="SMART" id="SM00822">
    <property type="entry name" value="PKS_KR"/>
    <property type="match status" value="1"/>
</dbReference>
<gene>
    <name evidence="5" type="ORF">BDV39DRAFT_189835</name>
</gene>
<dbReference type="AlphaFoldDB" id="A0A5N6XGD6"/>
<proteinExistence type="inferred from homology"/>
<evidence type="ECO:0000256" key="2">
    <source>
        <dbReference type="ARBA" id="ARBA00022857"/>
    </source>
</evidence>